<dbReference type="InterPro" id="IPR001242">
    <property type="entry name" value="Condensation_dom"/>
</dbReference>
<evidence type="ECO:0000313" key="6">
    <source>
        <dbReference type="EMBL" id="SNQ46986.1"/>
    </source>
</evidence>
<dbReference type="InterPro" id="IPR006162">
    <property type="entry name" value="Ppantetheine_attach_site"/>
</dbReference>
<dbReference type="PROSITE" id="PS50075">
    <property type="entry name" value="CARRIER"/>
    <property type="match status" value="1"/>
</dbReference>
<dbReference type="Pfam" id="PF00668">
    <property type="entry name" value="Condensation"/>
    <property type="match status" value="1"/>
</dbReference>
<dbReference type="Gene3D" id="1.10.1200.10">
    <property type="entry name" value="ACP-like"/>
    <property type="match status" value="1"/>
</dbReference>
<feature type="domain" description="Carrier" evidence="5">
    <location>
        <begin position="1"/>
        <end position="59"/>
    </location>
</feature>
<evidence type="ECO:0000313" key="7">
    <source>
        <dbReference type="Proteomes" id="UP000234331"/>
    </source>
</evidence>
<gene>
    <name evidence="6" type="ORF">FRACA_1650012</name>
</gene>
<dbReference type="SUPFAM" id="SSF47336">
    <property type="entry name" value="ACP-like"/>
    <property type="match status" value="1"/>
</dbReference>
<organism evidence="6 7">
    <name type="scientific">Frankia canadensis</name>
    <dbReference type="NCBI Taxonomy" id="1836972"/>
    <lineage>
        <taxon>Bacteria</taxon>
        <taxon>Bacillati</taxon>
        <taxon>Actinomycetota</taxon>
        <taxon>Actinomycetes</taxon>
        <taxon>Frankiales</taxon>
        <taxon>Frankiaceae</taxon>
        <taxon>Frankia</taxon>
    </lineage>
</organism>
<comment type="cofactor">
    <cofactor evidence="1">
        <name>pantetheine 4'-phosphate</name>
        <dbReference type="ChEBI" id="CHEBI:47942"/>
    </cofactor>
</comment>
<dbReference type="GO" id="GO:0003824">
    <property type="term" value="F:catalytic activity"/>
    <property type="evidence" value="ECO:0007669"/>
    <property type="project" value="InterPro"/>
</dbReference>
<dbReference type="InterPro" id="IPR036736">
    <property type="entry name" value="ACP-like_sf"/>
</dbReference>
<keyword evidence="3" id="KW-0597">Phosphoprotein</keyword>
<dbReference type="GO" id="GO:0008610">
    <property type="term" value="P:lipid biosynthetic process"/>
    <property type="evidence" value="ECO:0007669"/>
    <property type="project" value="UniProtKB-ARBA"/>
</dbReference>
<evidence type="ECO:0000256" key="3">
    <source>
        <dbReference type="ARBA" id="ARBA00022553"/>
    </source>
</evidence>
<dbReference type="InterPro" id="IPR009081">
    <property type="entry name" value="PP-bd_ACP"/>
</dbReference>
<evidence type="ECO:0000256" key="1">
    <source>
        <dbReference type="ARBA" id="ARBA00001957"/>
    </source>
</evidence>
<name>A0A2I2KMV3_9ACTN</name>
<dbReference type="AlphaFoldDB" id="A0A2I2KMV3"/>
<sequence length="567" mass="58974">MLGVEKVGLDDDFFTLGGDSIIAMRLITRVRAAGFTVTPRLLFGHRTPATLATVVRPRRQAATQTATARSVSPAGPTETVLPPTPALQAARVHGMNGGRLTFASFSSPVLLRTPAGLDLATMVAGLSAVIDQHDALRGRLVRVESGGADGGPAWSLAIAPPGGVDAARLVRRLDAGDLAAGDGFAGPGGLALLAGVAAAANAELDPDRGEMIRAVWLDAGASSPGRLLLLVHHALIDGVSWPTVLDDLAAAVTASRAGERARLTAVPVPFAEWARRLDERARAADVERRLPFWQDLLARATPVRWLPGQSGPSSAVTVSLPPERAAGLLSTVPAVFGIGVDELLLAALSLAVGDRQEGDGAGGVLVAVQAHGRQEYVVEDRDLSRTVGWLAEVHPFLLERGAVDEGADGRDGDGYSDRGVDAAVARVRALMAEIPDGGTEFSMLRFLNPRTAPILAAAPTPTVYLNYVGRLGRGEQTDWSVAAEDEELFADWNADVPDPFGLSVIVRVLDGPHGPELTARWSSGPDGPPAAVVRDLAAAWTRALSALAARAARVESTPPTGAGGAVR</sequence>
<dbReference type="PANTHER" id="PTHR45398">
    <property type="match status" value="1"/>
</dbReference>
<keyword evidence="2" id="KW-0596">Phosphopantetheine</keyword>
<dbReference type="Gene3D" id="3.30.559.10">
    <property type="entry name" value="Chloramphenicol acetyltransferase-like domain"/>
    <property type="match status" value="1"/>
</dbReference>
<dbReference type="Pfam" id="PF00550">
    <property type="entry name" value="PP-binding"/>
    <property type="match status" value="1"/>
</dbReference>
<evidence type="ECO:0000256" key="4">
    <source>
        <dbReference type="SAM" id="MobiDB-lite"/>
    </source>
</evidence>
<dbReference type="SUPFAM" id="SSF52777">
    <property type="entry name" value="CoA-dependent acyltransferases"/>
    <property type="match status" value="2"/>
</dbReference>
<protein>
    <recommendedName>
        <fullName evidence="5">Carrier domain-containing protein</fullName>
    </recommendedName>
</protein>
<dbReference type="EMBL" id="FZMO01000074">
    <property type="protein sequence ID" value="SNQ46986.1"/>
    <property type="molecule type" value="Genomic_DNA"/>
</dbReference>
<reference evidence="6 7" key="1">
    <citation type="submission" date="2017-06" db="EMBL/GenBank/DDBJ databases">
        <authorList>
            <person name="Kim H.J."/>
            <person name="Triplett B.A."/>
        </authorList>
    </citation>
    <scope>NUCLEOTIDE SEQUENCE [LARGE SCALE GENOMIC DNA]</scope>
    <source>
        <strain evidence="6">FRACA_ARgP5</strain>
    </source>
</reference>
<keyword evidence="7" id="KW-1185">Reference proteome</keyword>
<accession>A0A2I2KMV3</accession>
<dbReference type="InterPro" id="IPR023213">
    <property type="entry name" value="CAT-like_dom_sf"/>
</dbReference>
<dbReference type="Gene3D" id="3.30.559.30">
    <property type="entry name" value="Nonribosomal peptide synthetase, condensation domain"/>
    <property type="match status" value="1"/>
</dbReference>
<dbReference type="Proteomes" id="UP000234331">
    <property type="component" value="Unassembled WGS sequence"/>
</dbReference>
<dbReference type="PANTHER" id="PTHR45398:SF1">
    <property type="entry name" value="ENZYME, PUTATIVE (JCVI)-RELATED"/>
    <property type="match status" value="1"/>
</dbReference>
<feature type="region of interest" description="Disordered" evidence="4">
    <location>
        <begin position="62"/>
        <end position="81"/>
    </location>
</feature>
<evidence type="ECO:0000256" key="2">
    <source>
        <dbReference type="ARBA" id="ARBA00022450"/>
    </source>
</evidence>
<dbReference type="PROSITE" id="PS00012">
    <property type="entry name" value="PHOSPHOPANTETHEINE"/>
    <property type="match status" value="1"/>
</dbReference>
<proteinExistence type="predicted"/>
<evidence type="ECO:0000259" key="5">
    <source>
        <dbReference type="PROSITE" id="PS50075"/>
    </source>
</evidence>